<evidence type="ECO:0000259" key="4">
    <source>
        <dbReference type="Pfam" id="PF03816"/>
    </source>
</evidence>
<feature type="region of interest" description="Disordered" evidence="2">
    <location>
        <begin position="1"/>
        <end position="43"/>
    </location>
</feature>
<reference evidence="5" key="1">
    <citation type="submission" date="2020-10" db="EMBL/GenBank/DDBJ databases">
        <title>Taxonomic study of unclassified bacteria belonging to the class Ktedonobacteria.</title>
        <authorList>
            <person name="Yabe S."/>
            <person name="Wang C.M."/>
            <person name="Zheng Y."/>
            <person name="Sakai Y."/>
            <person name="Cavaletti L."/>
            <person name="Monciardini P."/>
            <person name="Donadio S."/>
        </authorList>
    </citation>
    <scope>NUCLEOTIDE SEQUENCE</scope>
    <source>
        <strain evidence="5">ID150040</strain>
    </source>
</reference>
<dbReference type="Gene3D" id="3.40.630.190">
    <property type="entry name" value="LCP protein"/>
    <property type="match status" value="1"/>
</dbReference>
<feature type="transmembrane region" description="Helical" evidence="3">
    <location>
        <begin position="51"/>
        <end position="74"/>
    </location>
</feature>
<organism evidence="5 6">
    <name type="scientific">Reticulibacter mediterranei</name>
    <dbReference type="NCBI Taxonomy" id="2778369"/>
    <lineage>
        <taxon>Bacteria</taxon>
        <taxon>Bacillati</taxon>
        <taxon>Chloroflexota</taxon>
        <taxon>Ktedonobacteria</taxon>
        <taxon>Ktedonobacterales</taxon>
        <taxon>Reticulibacteraceae</taxon>
        <taxon>Reticulibacter</taxon>
    </lineage>
</organism>
<feature type="domain" description="Cell envelope-related transcriptional attenuator" evidence="4">
    <location>
        <begin position="129"/>
        <end position="298"/>
    </location>
</feature>
<evidence type="ECO:0000313" key="6">
    <source>
        <dbReference type="Proteomes" id="UP000597444"/>
    </source>
</evidence>
<dbReference type="PANTHER" id="PTHR33392:SF6">
    <property type="entry name" value="POLYISOPRENYL-TEICHOIC ACID--PEPTIDOGLYCAN TEICHOIC ACID TRANSFERASE TAGU"/>
    <property type="match status" value="1"/>
</dbReference>
<accession>A0A8J3IP50</accession>
<dbReference type="InterPro" id="IPR050922">
    <property type="entry name" value="LytR/CpsA/Psr_CW_biosynth"/>
</dbReference>
<name>A0A8J3IP50_9CHLR</name>
<dbReference type="AlphaFoldDB" id="A0A8J3IP50"/>
<dbReference type="PANTHER" id="PTHR33392">
    <property type="entry name" value="POLYISOPRENYL-TEICHOIC ACID--PEPTIDOGLYCAN TEICHOIC ACID TRANSFERASE TAGU"/>
    <property type="match status" value="1"/>
</dbReference>
<sequence>MDEKPTIRIAQQSGKKSRQFVQGYRSRSVEDVPTAPMPSQKRRKKRRLHPVLLALIVFLLLITSGGGVLAYVYYTRVHEPLNQFIRPVSRDKNENSSDTSYSSINGRAWNILLMGSDNDGKYNFPAMLTQVMMVVHVDPVNNKVSMVSIPRDSWVWVPEVGGMHKVSQAFFLGANRSNTFEDGVRLARLTVEKDYGISIDRYAWVGLDGFAKVIDTLGGVDIDVTHPMVDDTYPDDVGKTADPNNPFGYTRLYIAPGPQHLSGHEALEYVRTRHADLIGDIGRTQRQQQVLQALKQKLTVKGVVENMPQLFKDLQGEVYTDLSEQEMLDFANFGRTLSAGSILQVTLGPGEGEQNYGQYSTVYDPSTNSQQDVIIPDCTTIQPAINRIFTPPLFAATCNVTGP</sequence>
<comment type="caution">
    <text evidence="5">The sequence shown here is derived from an EMBL/GenBank/DDBJ whole genome shotgun (WGS) entry which is preliminary data.</text>
</comment>
<evidence type="ECO:0000256" key="2">
    <source>
        <dbReference type="SAM" id="MobiDB-lite"/>
    </source>
</evidence>
<evidence type="ECO:0000256" key="3">
    <source>
        <dbReference type="SAM" id="Phobius"/>
    </source>
</evidence>
<dbReference type="NCBIfam" id="TIGR00350">
    <property type="entry name" value="lytR_cpsA_psr"/>
    <property type="match status" value="1"/>
</dbReference>
<proteinExistence type="inferred from homology"/>
<dbReference type="EMBL" id="BNJK01000001">
    <property type="protein sequence ID" value="GHO94335.1"/>
    <property type="molecule type" value="Genomic_DNA"/>
</dbReference>
<evidence type="ECO:0000313" key="5">
    <source>
        <dbReference type="EMBL" id="GHO94335.1"/>
    </source>
</evidence>
<dbReference type="Pfam" id="PF03816">
    <property type="entry name" value="LytR_cpsA_psr"/>
    <property type="match status" value="1"/>
</dbReference>
<keyword evidence="3" id="KW-1133">Transmembrane helix</keyword>
<keyword evidence="6" id="KW-1185">Reference proteome</keyword>
<evidence type="ECO:0000256" key="1">
    <source>
        <dbReference type="ARBA" id="ARBA00006068"/>
    </source>
</evidence>
<keyword evidence="3" id="KW-0472">Membrane</keyword>
<keyword evidence="3" id="KW-0812">Transmembrane</keyword>
<protein>
    <recommendedName>
        <fullName evidence="4">Cell envelope-related transcriptional attenuator domain-containing protein</fullName>
    </recommendedName>
</protein>
<dbReference type="RefSeq" id="WP_220205077.1">
    <property type="nucleotide sequence ID" value="NZ_BNJK01000001.1"/>
</dbReference>
<dbReference type="Proteomes" id="UP000597444">
    <property type="component" value="Unassembled WGS sequence"/>
</dbReference>
<dbReference type="InterPro" id="IPR004474">
    <property type="entry name" value="LytR_CpsA_psr"/>
</dbReference>
<comment type="similarity">
    <text evidence="1">Belongs to the LytR/CpsA/Psr (LCP) family.</text>
</comment>
<gene>
    <name evidence="5" type="ORF">KSF_043830</name>
</gene>